<dbReference type="InterPro" id="IPR036890">
    <property type="entry name" value="HATPase_C_sf"/>
</dbReference>
<reference evidence="11 13" key="1">
    <citation type="submission" date="2016-10" db="EMBL/GenBank/DDBJ databases">
        <title>Draft genome sequences of four alkaliphilic bacteria belonging to the Anaerobacillus genus.</title>
        <authorList>
            <person name="Bassil N.M."/>
            <person name="Lloyd J.R."/>
        </authorList>
    </citation>
    <scope>NUCLEOTIDE SEQUENCE [LARGE SCALE GENOMIC DNA]</scope>
    <source>
        <strain evidence="11 13">NB2006</strain>
    </source>
</reference>
<keyword evidence="8" id="KW-0902">Two-component regulatory system</keyword>
<dbReference type="GO" id="GO:0005524">
    <property type="term" value="F:ATP binding"/>
    <property type="evidence" value="ECO:0007669"/>
    <property type="project" value="UniProtKB-KW"/>
</dbReference>
<evidence type="ECO:0000256" key="1">
    <source>
        <dbReference type="ARBA" id="ARBA00000085"/>
    </source>
</evidence>
<evidence type="ECO:0000256" key="3">
    <source>
        <dbReference type="ARBA" id="ARBA00022553"/>
    </source>
</evidence>
<dbReference type="PRINTS" id="PR00344">
    <property type="entry name" value="BCTRLSENSOR"/>
</dbReference>
<evidence type="ECO:0000256" key="8">
    <source>
        <dbReference type="ARBA" id="ARBA00023012"/>
    </source>
</evidence>
<dbReference type="Gene3D" id="1.10.287.130">
    <property type="match status" value="1"/>
</dbReference>
<evidence type="ECO:0000256" key="5">
    <source>
        <dbReference type="ARBA" id="ARBA00022741"/>
    </source>
</evidence>
<dbReference type="EMBL" id="CP063356">
    <property type="protein sequence ID" value="QOY34856.1"/>
    <property type="molecule type" value="Genomic_DNA"/>
</dbReference>
<dbReference type="SUPFAM" id="SSF52172">
    <property type="entry name" value="CheY-like"/>
    <property type="match status" value="1"/>
</dbReference>
<organism evidence="11 13">
    <name type="scientific">Anaerobacillus isosaccharinicus</name>
    <dbReference type="NCBI Taxonomy" id="1532552"/>
    <lineage>
        <taxon>Bacteria</taxon>
        <taxon>Bacillati</taxon>
        <taxon>Bacillota</taxon>
        <taxon>Bacilli</taxon>
        <taxon>Bacillales</taxon>
        <taxon>Bacillaceae</taxon>
        <taxon>Anaerobacillus</taxon>
    </lineage>
</organism>
<evidence type="ECO:0000259" key="10">
    <source>
        <dbReference type="PROSITE" id="PS50109"/>
    </source>
</evidence>
<sequence>MPNEKAKILIIEDQHNSSLQQILCAEMYEPIVANSEEKALKYLLQNDFAVIVIDESFFSKREMIETVKNREGWKHTSVIFITSKKTESECENFVISKGTIDYVSRPINPFLLRSKINTFVEIFLKQNELDKKRLFWEQKLMELQDSYDNLEKLIIDKTAENIRLKDEIFHLDRLNKVGEIAAGIAHEIRNPMTTVLGFLQLSVENETKTPKHIVHLMIDELTRANSIISEYLHLAKNRASQIEKVDLNEVLKTLHPLLQAEAILTRKTIELDLCEDCSIDVDDKEIRQLILNLTLNGLESMEASGVLTIKTSVKKNQIVLAIQDQGHGIDMEILNKVGTPFFTTKEKGTGLGLAICYQIVSRYEANIEIESNKSGTTFFVLFPKK</sequence>
<dbReference type="EMBL" id="LQXD01000170">
    <property type="protein sequence ID" value="OIJ07508.1"/>
    <property type="molecule type" value="Genomic_DNA"/>
</dbReference>
<reference evidence="12 13" key="3">
    <citation type="journal article" date="2019" name="Int. J. Syst. Evol. Microbiol.">
        <title>Anaerobacillus isosaccharinicus sp. nov., an alkaliphilic bacterium which degrades isosaccharinic acid.</title>
        <authorList>
            <person name="Bassil N.M."/>
            <person name="Lloyd J.R."/>
        </authorList>
    </citation>
    <scope>NUCLEOTIDE SEQUENCE [LARGE SCALE GENOMIC DNA]</scope>
    <source>
        <strain evidence="12 13">NB2006</strain>
    </source>
</reference>
<dbReference type="Gene3D" id="3.40.50.2300">
    <property type="match status" value="1"/>
</dbReference>
<dbReference type="RefSeq" id="WP_071318789.1">
    <property type="nucleotide sequence ID" value="NZ_CP063356.2"/>
</dbReference>
<evidence type="ECO:0000313" key="12">
    <source>
        <dbReference type="EMBL" id="QOY34856.1"/>
    </source>
</evidence>
<dbReference type="SMART" id="SM00388">
    <property type="entry name" value="HisKA"/>
    <property type="match status" value="1"/>
</dbReference>
<dbReference type="OrthoDB" id="9815750at2"/>
<keyword evidence="9" id="KW-0175">Coiled coil</keyword>
<keyword evidence="3" id="KW-0597">Phosphoprotein</keyword>
<protein>
    <recommendedName>
        <fullName evidence="2">histidine kinase</fullName>
        <ecNumber evidence="2">2.7.13.3</ecNumber>
    </recommendedName>
</protein>
<keyword evidence="4" id="KW-0808">Transferase</keyword>
<evidence type="ECO:0000256" key="4">
    <source>
        <dbReference type="ARBA" id="ARBA00022679"/>
    </source>
</evidence>
<keyword evidence="13" id="KW-1185">Reference proteome</keyword>
<evidence type="ECO:0000313" key="13">
    <source>
        <dbReference type="Proteomes" id="UP000180175"/>
    </source>
</evidence>
<gene>
    <name evidence="12" type="ORF">AWH56_019350</name>
    <name evidence="11" type="ORF">AWH56_20325</name>
</gene>
<dbReference type="GO" id="GO:0000155">
    <property type="term" value="F:phosphorelay sensor kinase activity"/>
    <property type="evidence" value="ECO:0007669"/>
    <property type="project" value="InterPro"/>
</dbReference>
<dbReference type="Pfam" id="PF02518">
    <property type="entry name" value="HATPase_c"/>
    <property type="match status" value="1"/>
</dbReference>
<dbReference type="InterPro" id="IPR011006">
    <property type="entry name" value="CheY-like_superfamily"/>
</dbReference>
<evidence type="ECO:0000256" key="9">
    <source>
        <dbReference type="SAM" id="Coils"/>
    </source>
</evidence>
<dbReference type="SUPFAM" id="SSF47384">
    <property type="entry name" value="Homodimeric domain of signal transducing histidine kinase"/>
    <property type="match status" value="1"/>
</dbReference>
<proteinExistence type="predicted"/>
<keyword evidence="5" id="KW-0547">Nucleotide-binding</keyword>
<dbReference type="SMART" id="SM00387">
    <property type="entry name" value="HATPase_c"/>
    <property type="match status" value="1"/>
</dbReference>
<dbReference type="InterPro" id="IPR005467">
    <property type="entry name" value="His_kinase_dom"/>
</dbReference>
<reference evidence="12" key="4">
    <citation type="submission" date="2020-10" db="EMBL/GenBank/DDBJ databases">
        <authorList>
            <person name="Bassil N.M."/>
            <person name="Lloyd J.R."/>
        </authorList>
    </citation>
    <scope>NUCLEOTIDE SEQUENCE</scope>
    <source>
        <strain evidence="12">NB2006</strain>
    </source>
</reference>
<feature type="domain" description="Histidine kinase" evidence="10">
    <location>
        <begin position="183"/>
        <end position="385"/>
    </location>
</feature>
<dbReference type="PANTHER" id="PTHR43065:SF46">
    <property type="entry name" value="C4-DICARBOXYLATE TRANSPORT SENSOR PROTEIN DCTB"/>
    <property type="match status" value="1"/>
</dbReference>
<comment type="catalytic activity">
    <reaction evidence="1">
        <text>ATP + protein L-histidine = ADP + protein N-phospho-L-histidine.</text>
        <dbReference type="EC" id="2.7.13.3"/>
    </reaction>
</comment>
<dbReference type="InterPro" id="IPR036097">
    <property type="entry name" value="HisK_dim/P_sf"/>
</dbReference>
<dbReference type="Gene3D" id="3.30.565.10">
    <property type="entry name" value="Histidine kinase-like ATPase, C-terminal domain"/>
    <property type="match status" value="1"/>
</dbReference>
<name>A0A1S2L4V6_9BACI</name>
<evidence type="ECO:0000256" key="7">
    <source>
        <dbReference type="ARBA" id="ARBA00022840"/>
    </source>
</evidence>
<dbReference type="InterPro" id="IPR003661">
    <property type="entry name" value="HisK_dim/P_dom"/>
</dbReference>
<dbReference type="InterPro" id="IPR004358">
    <property type="entry name" value="Sig_transdc_His_kin-like_C"/>
</dbReference>
<feature type="coiled-coil region" evidence="9">
    <location>
        <begin position="133"/>
        <end position="167"/>
    </location>
</feature>
<dbReference type="Pfam" id="PF00512">
    <property type="entry name" value="HisKA"/>
    <property type="match status" value="1"/>
</dbReference>
<accession>A0A1S2L4V6</accession>
<dbReference type="KEGG" id="aia:AWH56_019350"/>
<dbReference type="CDD" id="cd00082">
    <property type="entry name" value="HisKA"/>
    <property type="match status" value="1"/>
</dbReference>
<evidence type="ECO:0000313" key="11">
    <source>
        <dbReference type="EMBL" id="OIJ07508.1"/>
    </source>
</evidence>
<keyword evidence="6" id="KW-0418">Kinase</keyword>
<dbReference type="SUPFAM" id="SSF55874">
    <property type="entry name" value="ATPase domain of HSP90 chaperone/DNA topoisomerase II/histidine kinase"/>
    <property type="match status" value="1"/>
</dbReference>
<dbReference type="PANTHER" id="PTHR43065">
    <property type="entry name" value="SENSOR HISTIDINE KINASE"/>
    <property type="match status" value="1"/>
</dbReference>
<dbReference type="Proteomes" id="UP000180175">
    <property type="component" value="Chromosome"/>
</dbReference>
<dbReference type="InterPro" id="IPR003594">
    <property type="entry name" value="HATPase_dom"/>
</dbReference>
<dbReference type="PROSITE" id="PS50109">
    <property type="entry name" value="HIS_KIN"/>
    <property type="match status" value="1"/>
</dbReference>
<reference evidence="12 13" key="2">
    <citation type="journal article" date="2017" name="Genome Announc.">
        <title>Draft Genome Sequences of Four Alkaliphilic Bacteria Belonging to the Anaerobacillus Genus.</title>
        <authorList>
            <person name="Bassil N.M."/>
            <person name="Lloyd J.R."/>
        </authorList>
    </citation>
    <scope>NUCLEOTIDE SEQUENCE [LARGE SCALE GENOMIC DNA]</scope>
    <source>
        <strain evidence="12 13">NB2006</strain>
    </source>
</reference>
<evidence type="ECO:0000256" key="2">
    <source>
        <dbReference type="ARBA" id="ARBA00012438"/>
    </source>
</evidence>
<dbReference type="AlphaFoldDB" id="A0A1S2L4V6"/>
<evidence type="ECO:0000256" key="6">
    <source>
        <dbReference type="ARBA" id="ARBA00022777"/>
    </source>
</evidence>
<dbReference type="EC" id="2.7.13.3" evidence="2"/>
<keyword evidence="7" id="KW-0067">ATP-binding</keyword>